<evidence type="ECO:0000313" key="3">
    <source>
        <dbReference type="Proteomes" id="UP000611554"/>
    </source>
</evidence>
<keyword evidence="1" id="KW-0472">Membrane</keyword>
<evidence type="ECO:0008006" key="4">
    <source>
        <dbReference type="Google" id="ProtNLM"/>
    </source>
</evidence>
<dbReference type="RefSeq" id="WP_189248712.1">
    <property type="nucleotide sequence ID" value="NZ_BMQJ01000012.1"/>
</dbReference>
<feature type="transmembrane region" description="Helical" evidence="1">
    <location>
        <begin position="400"/>
        <end position="419"/>
    </location>
</feature>
<sequence length="497" mass="49270">MSEGAAAVRAARALARPRRGRASWSDRYVAGFGLVMILAVLAEPLSSALAAFGHPRDPSRAAAGVALVLLAYAGFLALARVAGPVALPTPDASWLLLSPLDRRAVLGRTTRILALVCVPVGITLGVAALAVLGAPDQTVVRLAVAVALGLAASAAGMAVAVMAQASQTWDSWLQAAVAVTVVAAAAVALLGGAGRWLLAASSAPPAYGAALAAASAAVAALLVRRARAATAAMPARAVLGASTRAGHVTRAATGLDPSLLAEIAEEVHWRGRRLRSRPWPSLPAPLATAWHDWRRFARRPGRLAVLFGVAVLPALVARASGGLTPLTAAAVLAGGLAAAASGVSGARRDGDDPALARLLGTGFRSVLAARALLPALLGAAWLAVALGGLTLAGALPAGPWLLLGVAAAPALAAAALRMARRRPVDHSMPVIDTGGGAVPTGPLLWGLTGADLAVAGCLPLALALTGGSAGPAAFLAAQALTGAAALAAYLLCARRGG</sequence>
<feature type="transmembrane region" description="Helical" evidence="1">
    <location>
        <begin position="112"/>
        <end position="133"/>
    </location>
</feature>
<feature type="transmembrane region" description="Helical" evidence="1">
    <location>
        <begin position="139"/>
        <end position="163"/>
    </location>
</feature>
<keyword evidence="3" id="KW-1185">Reference proteome</keyword>
<feature type="transmembrane region" description="Helical" evidence="1">
    <location>
        <begin position="367"/>
        <end position="394"/>
    </location>
</feature>
<dbReference type="Proteomes" id="UP000611554">
    <property type="component" value="Unassembled WGS sequence"/>
</dbReference>
<keyword evidence="1" id="KW-1133">Transmembrane helix</keyword>
<keyword evidence="1" id="KW-0812">Transmembrane</keyword>
<protein>
    <recommendedName>
        <fullName evidence="4">ABC transporter permease</fullName>
    </recommendedName>
</protein>
<dbReference type="EMBL" id="BMQJ01000012">
    <property type="protein sequence ID" value="GGQ12272.1"/>
    <property type="molecule type" value="Genomic_DNA"/>
</dbReference>
<name>A0ABQ2R6F2_9ACTN</name>
<gene>
    <name evidence="2" type="ORF">GCM10010140_48190</name>
</gene>
<dbReference type="Pfam" id="PF19814">
    <property type="entry name" value="DUF6297"/>
    <property type="match status" value="1"/>
</dbReference>
<feature type="transmembrane region" description="Helical" evidence="1">
    <location>
        <begin position="175"/>
        <end position="198"/>
    </location>
</feature>
<feature type="transmembrane region" description="Helical" evidence="1">
    <location>
        <begin position="28"/>
        <end position="49"/>
    </location>
</feature>
<organism evidence="2 3">
    <name type="scientific">Streptosporangium pseudovulgare</name>
    <dbReference type="NCBI Taxonomy" id="35765"/>
    <lineage>
        <taxon>Bacteria</taxon>
        <taxon>Bacillati</taxon>
        <taxon>Actinomycetota</taxon>
        <taxon>Actinomycetes</taxon>
        <taxon>Streptosporangiales</taxon>
        <taxon>Streptosporangiaceae</taxon>
        <taxon>Streptosporangium</taxon>
    </lineage>
</organism>
<reference evidence="3" key="1">
    <citation type="journal article" date="2019" name="Int. J. Syst. Evol. Microbiol.">
        <title>The Global Catalogue of Microorganisms (GCM) 10K type strain sequencing project: providing services to taxonomists for standard genome sequencing and annotation.</title>
        <authorList>
            <consortium name="The Broad Institute Genomics Platform"/>
            <consortium name="The Broad Institute Genome Sequencing Center for Infectious Disease"/>
            <person name="Wu L."/>
            <person name="Ma J."/>
        </authorList>
    </citation>
    <scope>NUCLEOTIDE SEQUENCE [LARGE SCALE GENOMIC DNA]</scope>
    <source>
        <strain evidence="3">JCM 3115</strain>
    </source>
</reference>
<accession>A0ABQ2R6F2</accession>
<comment type="caution">
    <text evidence="2">The sequence shown here is derived from an EMBL/GenBank/DDBJ whole genome shotgun (WGS) entry which is preliminary data.</text>
</comment>
<feature type="transmembrane region" description="Helical" evidence="1">
    <location>
        <begin position="326"/>
        <end position="346"/>
    </location>
</feature>
<proteinExistence type="predicted"/>
<evidence type="ECO:0000313" key="2">
    <source>
        <dbReference type="EMBL" id="GGQ12272.1"/>
    </source>
</evidence>
<feature type="transmembrane region" description="Helical" evidence="1">
    <location>
        <begin position="204"/>
        <end position="223"/>
    </location>
</feature>
<feature type="transmembrane region" description="Helical" evidence="1">
    <location>
        <begin position="443"/>
        <end position="466"/>
    </location>
</feature>
<feature type="transmembrane region" description="Helical" evidence="1">
    <location>
        <begin position="472"/>
        <end position="492"/>
    </location>
</feature>
<feature type="transmembrane region" description="Helical" evidence="1">
    <location>
        <begin position="303"/>
        <end position="320"/>
    </location>
</feature>
<dbReference type="InterPro" id="IPR046264">
    <property type="entry name" value="DUF6297"/>
</dbReference>
<evidence type="ECO:0000256" key="1">
    <source>
        <dbReference type="SAM" id="Phobius"/>
    </source>
</evidence>
<feature type="transmembrane region" description="Helical" evidence="1">
    <location>
        <begin position="61"/>
        <end position="79"/>
    </location>
</feature>